<dbReference type="InterPro" id="IPR005365">
    <property type="entry name" value="Npr3"/>
</dbReference>
<comment type="similarity">
    <text evidence="1 2">Belongs to the NPR3 family.</text>
</comment>
<dbReference type="STRING" id="71784.A0A1Y2BE72"/>
<sequence length="887" mass="99224">MAENILGILLVTSSSRGRSVFRYPPDATSPSLRLSQPIYPSATYTTIDPDVEPVRKHLFPPDTPLDGSDHRGSNPSSKGVRLSRASRDGPPDESHISLDRLARAAALNGDGSGSDSYEEDADMTNSENSDDDYEWLSESHRPSLISETALPLGASSNGKINDEKAASDPSRRASASSDLDRKPPGQSGGRKRMRDRFIESQYNYSLNYSLDFLGDMLTPPRAACNRKFEMCVDELVFIGHPVSAGPDGKWSYSSEVDDEDDRPTRGRGRRMREGASHLGTLVEGQVAKHETERDQHSQGPQRTDDDTPSLNMFHLVLIMDKPDPKPGASVADSVVPLSLYDEVYREIAFKWTAAAFALQVRDNFIAKQAWKMWQLREKCINEGVPIAICEQLCYERCVLDRTLSQLYFAIRGYQDKPANPLYSYLPTTLTVSLDDIPISMVLSPRSSETDEAWAHWGEMDDASDTSSLSSGDTWDRAGTGVVPALLGDYSSSTRQSGLRVHPWQTLLLIDDDAVDKALEISTALVGLGLGAGITDETGTLSTLALESRRGSKETSLEEDEGLLIKTLIEACDVTKPLADIAHNLRFDLEAIVIPLARELVQNKKAILIDIINPRLRTIVMPTTIVEHTASLEDYTLSFANQFPSLPPLPALISQISASPQHFRELLPGDLPMDNSERQTYMDALVWLLKQDLVVQVHTRARIFARPEVKRKAWLKLWHRRRERWLKAQSQKPTEYDNEEDDLITPRAAGFEEQSDPLNAVTVPPPRMEQSYMDYDPDLEMDSDVGENDLVDGLDSVKFSKDLDEPELSNMPRFEGSFIFKPGRAQKDEMRWLRIIRETADELTASKFDLCVQYFDGVTTFEEVAYRTGLGRRELERLLQTFKDDVSA</sequence>
<keyword evidence="6" id="KW-1185">Reference proteome</keyword>
<dbReference type="GO" id="GO:0034198">
    <property type="term" value="P:cellular response to amino acid starvation"/>
    <property type="evidence" value="ECO:0007669"/>
    <property type="project" value="TreeGrafter"/>
</dbReference>
<name>A0A1Y2BE72_9TREE</name>
<gene>
    <name evidence="5" type="ORF">BCR39DRAFT_564071</name>
</gene>
<feature type="domain" description="GATOR1 complex protein NPRL3 C-terminal HTH" evidence="4">
    <location>
        <begin position="828"/>
        <end position="885"/>
    </location>
</feature>
<feature type="region of interest" description="Disordered" evidence="3">
    <location>
        <begin position="247"/>
        <end position="307"/>
    </location>
</feature>
<comment type="function">
    <text evidence="2">Mediates inactivation of the TORC1 complex in response to amino acid starvation. Required for meiotic nuclear division.</text>
</comment>
<evidence type="ECO:0000313" key="6">
    <source>
        <dbReference type="Proteomes" id="UP000193986"/>
    </source>
</evidence>
<evidence type="ECO:0000313" key="5">
    <source>
        <dbReference type="EMBL" id="ORY33121.1"/>
    </source>
</evidence>
<feature type="compositionally biased region" description="Basic and acidic residues" evidence="3">
    <location>
        <begin position="286"/>
        <end position="296"/>
    </location>
</feature>
<dbReference type="FunCoup" id="A0A1Y2BE72">
    <property type="interactions" value="97"/>
</dbReference>
<evidence type="ECO:0000259" key="4">
    <source>
        <dbReference type="Pfam" id="PF24064"/>
    </source>
</evidence>
<comment type="subcellular location">
    <subcellularLocation>
        <location evidence="2">Vacuole membrane</location>
        <topology evidence="2">Peripheral membrane protein</topology>
    </subcellularLocation>
</comment>
<comment type="caution">
    <text evidence="5">The sequence shown here is derived from an EMBL/GenBank/DDBJ whole genome shotgun (WGS) entry which is preliminary data.</text>
</comment>
<feature type="region of interest" description="Disordered" evidence="3">
    <location>
        <begin position="44"/>
        <end position="95"/>
    </location>
</feature>
<evidence type="ECO:0000256" key="3">
    <source>
        <dbReference type="SAM" id="MobiDB-lite"/>
    </source>
</evidence>
<feature type="compositionally biased region" description="Basic and acidic residues" evidence="3">
    <location>
        <begin position="85"/>
        <end position="95"/>
    </location>
</feature>
<proteinExistence type="inferred from homology"/>
<feature type="region of interest" description="Disordered" evidence="3">
    <location>
        <begin position="107"/>
        <end position="195"/>
    </location>
</feature>
<dbReference type="GO" id="GO:1904262">
    <property type="term" value="P:negative regulation of TORC1 signaling"/>
    <property type="evidence" value="ECO:0007669"/>
    <property type="project" value="TreeGrafter"/>
</dbReference>
<dbReference type="OrthoDB" id="18648at2759"/>
<protein>
    <recommendedName>
        <fullName evidence="2">Nitrogen permease regulator 3</fullName>
    </recommendedName>
    <alternativeName>
        <fullName evidence="2">Required for meiotic nuclear division protein 11</fullName>
    </alternativeName>
</protein>
<dbReference type="GO" id="GO:0005774">
    <property type="term" value="C:vacuolar membrane"/>
    <property type="evidence" value="ECO:0007669"/>
    <property type="project" value="UniProtKB-SubCell"/>
</dbReference>
<keyword evidence="2" id="KW-0732">Signal</keyword>
<dbReference type="GO" id="GO:1990130">
    <property type="term" value="C:GATOR1 complex"/>
    <property type="evidence" value="ECO:0007669"/>
    <property type="project" value="TreeGrafter"/>
</dbReference>
<dbReference type="GO" id="GO:0038202">
    <property type="term" value="P:TORC1 signaling"/>
    <property type="evidence" value="ECO:0007669"/>
    <property type="project" value="TreeGrafter"/>
</dbReference>
<dbReference type="GO" id="GO:0010508">
    <property type="term" value="P:positive regulation of autophagy"/>
    <property type="evidence" value="ECO:0007669"/>
    <property type="project" value="TreeGrafter"/>
</dbReference>
<dbReference type="EMBL" id="MCFC01000007">
    <property type="protein sequence ID" value="ORY33121.1"/>
    <property type="molecule type" value="Genomic_DNA"/>
</dbReference>
<reference evidence="5 6" key="1">
    <citation type="submission" date="2016-07" db="EMBL/GenBank/DDBJ databases">
        <title>Pervasive Adenine N6-methylation of Active Genes in Fungi.</title>
        <authorList>
            <consortium name="DOE Joint Genome Institute"/>
            <person name="Mondo S.J."/>
            <person name="Dannebaum R.O."/>
            <person name="Kuo R.C."/>
            <person name="Labutti K."/>
            <person name="Haridas S."/>
            <person name="Kuo A."/>
            <person name="Salamov A."/>
            <person name="Ahrendt S.R."/>
            <person name="Lipzen A."/>
            <person name="Sullivan W."/>
            <person name="Andreopoulos W.B."/>
            <person name="Clum A."/>
            <person name="Lindquist E."/>
            <person name="Daum C."/>
            <person name="Ramamoorthy G.K."/>
            <person name="Gryganskyi A."/>
            <person name="Culley D."/>
            <person name="Magnuson J.K."/>
            <person name="James T.Y."/>
            <person name="O'Malley M.A."/>
            <person name="Stajich J.E."/>
            <person name="Spatafora J.W."/>
            <person name="Visel A."/>
            <person name="Grigoriev I.V."/>
        </authorList>
    </citation>
    <scope>NUCLEOTIDE SEQUENCE [LARGE SCALE GENOMIC DNA]</scope>
    <source>
        <strain evidence="5 6">68-887.2</strain>
    </source>
</reference>
<dbReference type="Proteomes" id="UP000193986">
    <property type="component" value="Unassembled WGS sequence"/>
</dbReference>
<dbReference type="PANTHER" id="PTHR13153">
    <property type="entry name" value="CGTHBA PROTEIN -14 GENE PROTEIN"/>
    <property type="match status" value="1"/>
</dbReference>
<dbReference type="AlphaFoldDB" id="A0A1Y2BE72"/>
<dbReference type="InterPro" id="IPR056603">
    <property type="entry name" value="HTH_NPRL3"/>
</dbReference>
<keyword evidence="2" id="KW-0469">Meiosis</keyword>
<feature type="compositionally biased region" description="Acidic residues" evidence="3">
    <location>
        <begin position="116"/>
        <end position="135"/>
    </location>
</feature>
<dbReference type="PANTHER" id="PTHR13153:SF5">
    <property type="entry name" value="GATOR COMPLEX PROTEIN NPRL3"/>
    <property type="match status" value="1"/>
</dbReference>
<evidence type="ECO:0000256" key="2">
    <source>
        <dbReference type="RuleBase" id="RU368069"/>
    </source>
</evidence>
<dbReference type="Pfam" id="PF24064">
    <property type="entry name" value="HTH_NPRL3"/>
    <property type="match status" value="1"/>
</dbReference>
<dbReference type="GO" id="GO:0051321">
    <property type="term" value="P:meiotic cell cycle"/>
    <property type="evidence" value="ECO:0007669"/>
    <property type="project" value="UniProtKB-UniRule"/>
</dbReference>
<accession>A0A1Y2BE72</accession>
<feature type="compositionally biased region" description="Basic and acidic residues" evidence="3">
    <location>
        <begin position="160"/>
        <end position="171"/>
    </location>
</feature>
<dbReference type="InParanoid" id="A0A1Y2BE72"/>
<dbReference type="Pfam" id="PF03666">
    <property type="entry name" value="NPR3"/>
    <property type="match status" value="1"/>
</dbReference>
<organism evidence="5 6">
    <name type="scientific">Naematelia encephala</name>
    <dbReference type="NCBI Taxonomy" id="71784"/>
    <lineage>
        <taxon>Eukaryota</taxon>
        <taxon>Fungi</taxon>
        <taxon>Dikarya</taxon>
        <taxon>Basidiomycota</taxon>
        <taxon>Agaricomycotina</taxon>
        <taxon>Tremellomycetes</taxon>
        <taxon>Tremellales</taxon>
        <taxon>Naemateliaceae</taxon>
        <taxon>Naematelia</taxon>
    </lineage>
</organism>
<evidence type="ECO:0000256" key="1">
    <source>
        <dbReference type="ARBA" id="ARBA00010546"/>
    </source>
</evidence>